<evidence type="ECO:0000256" key="2">
    <source>
        <dbReference type="ARBA" id="ARBA00023027"/>
    </source>
</evidence>
<dbReference type="EMBL" id="JACBYR010000002">
    <property type="protein sequence ID" value="NYE84813.1"/>
    <property type="molecule type" value="Genomic_DNA"/>
</dbReference>
<dbReference type="GO" id="GO:0004617">
    <property type="term" value="F:phosphoglycerate dehydrogenase activity"/>
    <property type="evidence" value="ECO:0007669"/>
    <property type="project" value="UniProtKB-EC"/>
</dbReference>
<evidence type="ECO:0000313" key="6">
    <source>
        <dbReference type="EMBL" id="NYE84813.1"/>
    </source>
</evidence>
<evidence type="ECO:0000259" key="5">
    <source>
        <dbReference type="Pfam" id="PF02826"/>
    </source>
</evidence>
<evidence type="ECO:0000313" key="7">
    <source>
        <dbReference type="Proteomes" id="UP000542125"/>
    </source>
</evidence>
<dbReference type="GO" id="GO:0051287">
    <property type="term" value="F:NAD binding"/>
    <property type="evidence" value="ECO:0007669"/>
    <property type="project" value="InterPro"/>
</dbReference>
<sequence>MPHDVLALIGLSGPMRTALESRFRLHLYEQGPDTMDWAEPGLSDTVAVLTNGTVGCAPALMDRMPRLKLIMAIGAGYENIDVAAAAQRGVTVTHGPGTNSVSVAEHAVGFALSLARGYAPLHQALRGGTPWMDLRASRPAFSGSRVGILGMGQIGQLVAARAAAFGASIAYHSPRRKPEVESAFQASYHPDVISLAAASDFLFACCPGGPATRHLLSKPAFDALGPKGFVINVARGSVLKTADLLDALRSGTIAGAGLDVLEEEPSPSPELLAELTSYPNVLMTPHMSGRSPASVLAQRDVVVQAIEAILAGQAPAYRVTA</sequence>
<dbReference type="GO" id="GO:0030267">
    <property type="term" value="F:glyoxylate reductase (NADPH) activity"/>
    <property type="evidence" value="ECO:0007669"/>
    <property type="project" value="TreeGrafter"/>
</dbReference>
<dbReference type="InterPro" id="IPR006139">
    <property type="entry name" value="D-isomer_2_OHA_DH_cat_dom"/>
</dbReference>
<dbReference type="PANTHER" id="PTHR10996">
    <property type="entry name" value="2-HYDROXYACID DEHYDROGENASE-RELATED"/>
    <property type="match status" value="1"/>
</dbReference>
<keyword evidence="1 3" id="KW-0560">Oxidoreductase</keyword>
<feature type="domain" description="D-isomer specific 2-hydroxyacid dehydrogenase NAD-binding" evidence="5">
    <location>
        <begin position="109"/>
        <end position="288"/>
    </location>
</feature>
<proteinExistence type="inferred from homology"/>
<keyword evidence="2" id="KW-0520">NAD</keyword>
<name>A0A7Y9IXH8_9BURK</name>
<dbReference type="Gene3D" id="3.40.50.720">
    <property type="entry name" value="NAD(P)-binding Rossmann-like Domain"/>
    <property type="match status" value="2"/>
</dbReference>
<gene>
    <name evidence="6" type="ORF">FHW18_004120</name>
</gene>
<reference evidence="6 7" key="1">
    <citation type="submission" date="2020-07" db="EMBL/GenBank/DDBJ databases">
        <title>Genomic Encyclopedia of Type Strains, Phase IV (KMG-V): Genome sequencing to study the core and pangenomes of soil and plant-associated prokaryotes.</title>
        <authorList>
            <person name="Whitman W."/>
        </authorList>
    </citation>
    <scope>NUCLEOTIDE SEQUENCE [LARGE SCALE GENOMIC DNA]</scope>
    <source>
        <strain evidence="6 7">SAS40</strain>
    </source>
</reference>
<dbReference type="RefSeq" id="WP_179588848.1">
    <property type="nucleotide sequence ID" value="NZ_JACBYR010000002.1"/>
</dbReference>
<organism evidence="6 7">
    <name type="scientific">Pigmentiphaga litoralis</name>
    <dbReference type="NCBI Taxonomy" id="516702"/>
    <lineage>
        <taxon>Bacteria</taxon>
        <taxon>Pseudomonadati</taxon>
        <taxon>Pseudomonadota</taxon>
        <taxon>Betaproteobacteria</taxon>
        <taxon>Burkholderiales</taxon>
        <taxon>Alcaligenaceae</taxon>
        <taxon>Pigmentiphaga</taxon>
    </lineage>
</organism>
<dbReference type="GO" id="GO:0005829">
    <property type="term" value="C:cytosol"/>
    <property type="evidence" value="ECO:0007669"/>
    <property type="project" value="TreeGrafter"/>
</dbReference>
<dbReference type="Pfam" id="PF02826">
    <property type="entry name" value="2-Hacid_dh_C"/>
    <property type="match status" value="1"/>
</dbReference>
<feature type="domain" description="D-isomer specific 2-hydroxyacid dehydrogenase catalytic" evidence="4">
    <location>
        <begin position="47"/>
        <end position="319"/>
    </location>
</feature>
<comment type="similarity">
    <text evidence="3">Belongs to the D-isomer specific 2-hydroxyacid dehydrogenase family.</text>
</comment>
<dbReference type="PANTHER" id="PTHR10996:SF178">
    <property type="entry name" value="2-HYDROXYACID DEHYDROGENASE YGL185C-RELATED"/>
    <property type="match status" value="1"/>
</dbReference>
<dbReference type="InterPro" id="IPR006140">
    <property type="entry name" value="D-isomer_DH_NAD-bd"/>
</dbReference>
<evidence type="ECO:0000256" key="3">
    <source>
        <dbReference type="RuleBase" id="RU003719"/>
    </source>
</evidence>
<dbReference type="AlphaFoldDB" id="A0A7Y9IXH8"/>
<dbReference type="InterPro" id="IPR050223">
    <property type="entry name" value="D-isomer_2-hydroxyacid_DH"/>
</dbReference>
<dbReference type="GO" id="GO:0016618">
    <property type="term" value="F:hydroxypyruvate reductase [NAD(P)H] activity"/>
    <property type="evidence" value="ECO:0007669"/>
    <property type="project" value="TreeGrafter"/>
</dbReference>
<dbReference type="InterPro" id="IPR036291">
    <property type="entry name" value="NAD(P)-bd_dom_sf"/>
</dbReference>
<comment type="caution">
    <text evidence="6">The sequence shown here is derived from an EMBL/GenBank/DDBJ whole genome shotgun (WGS) entry which is preliminary data.</text>
</comment>
<dbReference type="SUPFAM" id="SSF51735">
    <property type="entry name" value="NAD(P)-binding Rossmann-fold domains"/>
    <property type="match status" value="1"/>
</dbReference>
<dbReference type="Pfam" id="PF00389">
    <property type="entry name" value="2-Hacid_dh"/>
    <property type="match status" value="1"/>
</dbReference>
<dbReference type="SUPFAM" id="SSF52283">
    <property type="entry name" value="Formate/glycerate dehydrogenase catalytic domain-like"/>
    <property type="match status" value="1"/>
</dbReference>
<evidence type="ECO:0000259" key="4">
    <source>
        <dbReference type="Pfam" id="PF00389"/>
    </source>
</evidence>
<protein>
    <submittedName>
        <fullName evidence="6">D-3-phosphoglycerate dehydrogenase</fullName>
        <ecNumber evidence="6">1.1.1.95</ecNumber>
    </submittedName>
</protein>
<keyword evidence="7" id="KW-1185">Reference proteome</keyword>
<evidence type="ECO:0000256" key="1">
    <source>
        <dbReference type="ARBA" id="ARBA00023002"/>
    </source>
</evidence>
<accession>A0A7Y9IXH8</accession>
<dbReference type="Proteomes" id="UP000542125">
    <property type="component" value="Unassembled WGS sequence"/>
</dbReference>
<dbReference type="EC" id="1.1.1.95" evidence="6"/>